<dbReference type="InterPro" id="IPR047114">
    <property type="entry name" value="YciF"/>
</dbReference>
<reference evidence="1" key="1">
    <citation type="journal article" date="2014" name="Int. J. Syst. Evol. Microbiol.">
        <title>Complete genome sequence of Corynebacterium casei LMG S-19264T (=DSM 44701T), isolated from a smear-ripened cheese.</title>
        <authorList>
            <consortium name="US DOE Joint Genome Institute (JGI-PGF)"/>
            <person name="Walter F."/>
            <person name="Albersmeier A."/>
            <person name="Kalinowski J."/>
            <person name="Ruckert C."/>
        </authorList>
    </citation>
    <scope>NUCLEOTIDE SEQUENCE</scope>
    <source>
        <strain evidence="1">KCTC 12719</strain>
    </source>
</reference>
<accession>A0A918S848</accession>
<proteinExistence type="predicted"/>
<dbReference type="Pfam" id="PF05974">
    <property type="entry name" value="DUF892"/>
    <property type="match status" value="1"/>
</dbReference>
<dbReference type="InterPro" id="IPR009078">
    <property type="entry name" value="Ferritin-like_SF"/>
</dbReference>
<dbReference type="InterPro" id="IPR012347">
    <property type="entry name" value="Ferritin-like"/>
</dbReference>
<organism evidence="1 2">
    <name type="scientific">Salinimicrobium marinum</name>
    <dbReference type="NCBI Taxonomy" id="680283"/>
    <lineage>
        <taxon>Bacteria</taxon>
        <taxon>Pseudomonadati</taxon>
        <taxon>Bacteroidota</taxon>
        <taxon>Flavobacteriia</taxon>
        <taxon>Flavobacteriales</taxon>
        <taxon>Flavobacteriaceae</taxon>
        <taxon>Salinimicrobium</taxon>
    </lineage>
</organism>
<dbReference type="InterPro" id="IPR010287">
    <property type="entry name" value="DUF892_YciF-like"/>
</dbReference>
<dbReference type="AlphaFoldDB" id="A0A918S848"/>
<reference evidence="1" key="2">
    <citation type="submission" date="2020-09" db="EMBL/GenBank/DDBJ databases">
        <authorList>
            <person name="Sun Q."/>
            <person name="Kim S."/>
        </authorList>
    </citation>
    <scope>NUCLEOTIDE SEQUENCE</scope>
    <source>
        <strain evidence="1">KCTC 12719</strain>
    </source>
</reference>
<dbReference type="EMBL" id="BMXB01000001">
    <property type="protein sequence ID" value="GHA28034.1"/>
    <property type="molecule type" value="Genomic_DNA"/>
</dbReference>
<sequence length="161" mass="18499">MKNLKDLFEHQLKDLYSAESQLIEALPKMVKNADDDKLKKAFEKHLEETKEHKKRLEEICDTLGIKPTGEKCKAMEGLVKEAESFLKEDTEKDVKDAGLIAEAQRVEHYEISGYGTAARYAKELGHNDIASKLKKTLDEEYKTDDLLTEMAEKRLNREAKK</sequence>
<evidence type="ECO:0000313" key="2">
    <source>
        <dbReference type="Proteomes" id="UP000610456"/>
    </source>
</evidence>
<protein>
    <submittedName>
        <fullName evidence="1">YciE/YciF family protein</fullName>
    </submittedName>
</protein>
<keyword evidence="2" id="KW-1185">Reference proteome</keyword>
<dbReference type="Gene3D" id="1.20.1260.10">
    <property type="match status" value="1"/>
</dbReference>
<dbReference type="CDD" id="cd07909">
    <property type="entry name" value="YciF"/>
    <property type="match status" value="1"/>
</dbReference>
<dbReference type="RefSeq" id="WP_189603295.1">
    <property type="nucleotide sequence ID" value="NZ_BMXB01000001.1"/>
</dbReference>
<gene>
    <name evidence="1" type="ORF">GCM10007103_06920</name>
</gene>
<comment type="caution">
    <text evidence="1">The sequence shown here is derived from an EMBL/GenBank/DDBJ whole genome shotgun (WGS) entry which is preliminary data.</text>
</comment>
<dbReference type="PANTHER" id="PTHR30565">
    <property type="entry name" value="PROTEIN YCIF"/>
    <property type="match status" value="1"/>
</dbReference>
<dbReference type="Proteomes" id="UP000610456">
    <property type="component" value="Unassembled WGS sequence"/>
</dbReference>
<name>A0A918S848_9FLAO</name>
<evidence type="ECO:0000313" key="1">
    <source>
        <dbReference type="EMBL" id="GHA28034.1"/>
    </source>
</evidence>
<dbReference type="PANTHER" id="PTHR30565:SF9">
    <property type="entry name" value="PROTEIN YCIF"/>
    <property type="match status" value="1"/>
</dbReference>
<dbReference type="SUPFAM" id="SSF47240">
    <property type="entry name" value="Ferritin-like"/>
    <property type="match status" value="1"/>
</dbReference>